<dbReference type="EMBL" id="CAJPVJ010019616">
    <property type="protein sequence ID" value="CAG2177365.1"/>
    <property type="molecule type" value="Genomic_DNA"/>
</dbReference>
<comment type="subcellular location">
    <subcellularLocation>
        <location evidence="1">Membrane</location>
        <topology evidence="1">Multi-pass membrane protein</topology>
    </subcellularLocation>
</comment>
<dbReference type="PANTHER" id="PTHR11157">
    <property type="entry name" value="FATTY ACID ACYL TRANSFERASE-RELATED"/>
    <property type="match status" value="1"/>
</dbReference>
<accession>A0A7R9MH92</accession>
<dbReference type="Proteomes" id="UP000728032">
    <property type="component" value="Unassembled WGS sequence"/>
</dbReference>
<comment type="caution">
    <text evidence="10">Lacks conserved residue(s) required for the propagation of feature annotation.</text>
</comment>
<keyword evidence="6 10" id="KW-1133">Transmembrane helix</keyword>
<dbReference type="GO" id="GO:0034625">
    <property type="term" value="P:fatty acid elongation, monounsaturated fatty acid"/>
    <property type="evidence" value="ECO:0007669"/>
    <property type="project" value="TreeGrafter"/>
</dbReference>
<evidence type="ECO:0000256" key="9">
    <source>
        <dbReference type="ARBA" id="ARBA00023160"/>
    </source>
</evidence>
<evidence type="ECO:0000256" key="6">
    <source>
        <dbReference type="ARBA" id="ARBA00022989"/>
    </source>
</evidence>
<evidence type="ECO:0000256" key="4">
    <source>
        <dbReference type="ARBA" id="ARBA00022692"/>
    </source>
</evidence>
<dbReference type="EC" id="2.3.1.199" evidence="10"/>
<dbReference type="InterPro" id="IPR002076">
    <property type="entry name" value="ELO_fam"/>
</dbReference>
<evidence type="ECO:0000313" key="11">
    <source>
        <dbReference type="EMBL" id="CAD7660227.1"/>
    </source>
</evidence>
<organism evidence="11">
    <name type="scientific">Oppiella nova</name>
    <dbReference type="NCBI Taxonomy" id="334625"/>
    <lineage>
        <taxon>Eukaryota</taxon>
        <taxon>Metazoa</taxon>
        <taxon>Ecdysozoa</taxon>
        <taxon>Arthropoda</taxon>
        <taxon>Chelicerata</taxon>
        <taxon>Arachnida</taxon>
        <taxon>Acari</taxon>
        <taxon>Acariformes</taxon>
        <taxon>Sarcoptiformes</taxon>
        <taxon>Oribatida</taxon>
        <taxon>Brachypylina</taxon>
        <taxon>Oppioidea</taxon>
        <taxon>Oppiidae</taxon>
        <taxon>Oppiella</taxon>
    </lineage>
</organism>
<dbReference type="GO" id="GO:0034626">
    <property type="term" value="P:fatty acid elongation, polyunsaturated fatty acid"/>
    <property type="evidence" value="ECO:0007669"/>
    <property type="project" value="TreeGrafter"/>
</dbReference>
<dbReference type="EMBL" id="OC934441">
    <property type="protein sequence ID" value="CAD7660227.1"/>
    <property type="molecule type" value="Genomic_DNA"/>
</dbReference>
<dbReference type="GO" id="GO:0030148">
    <property type="term" value="P:sphingolipid biosynthetic process"/>
    <property type="evidence" value="ECO:0007669"/>
    <property type="project" value="TreeGrafter"/>
</dbReference>
<keyword evidence="9 10" id="KW-0275">Fatty acid biosynthesis</keyword>
<dbReference type="Pfam" id="PF01151">
    <property type="entry name" value="ELO"/>
    <property type="match status" value="1"/>
</dbReference>
<protein>
    <recommendedName>
        <fullName evidence="10">Elongation of very long chain fatty acids protein</fullName>
        <ecNumber evidence="10">2.3.1.199</ecNumber>
    </recommendedName>
    <alternativeName>
        <fullName evidence="10">Very-long-chain 3-oxoacyl-CoA synthase</fullName>
    </alternativeName>
</protein>
<evidence type="ECO:0000256" key="2">
    <source>
        <dbReference type="ARBA" id="ARBA00022516"/>
    </source>
</evidence>
<keyword evidence="2 10" id="KW-0444">Lipid biosynthesis</keyword>
<dbReference type="GO" id="GO:0005789">
    <property type="term" value="C:endoplasmic reticulum membrane"/>
    <property type="evidence" value="ECO:0007669"/>
    <property type="project" value="TreeGrafter"/>
</dbReference>
<evidence type="ECO:0000256" key="3">
    <source>
        <dbReference type="ARBA" id="ARBA00022679"/>
    </source>
</evidence>
<keyword evidence="3 10" id="KW-0808">Transferase</keyword>
<dbReference type="OrthoDB" id="10259681at2759"/>
<feature type="transmembrane region" description="Helical" evidence="10">
    <location>
        <begin position="75"/>
        <end position="96"/>
    </location>
</feature>
<gene>
    <name evidence="11" type="ORF">ONB1V03_LOCUS16797</name>
</gene>
<comment type="similarity">
    <text evidence="10">Belongs to the ELO family.</text>
</comment>
<dbReference type="AlphaFoldDB" id="A0A7R9MH92"/>
<feature type="non-terminal residue" evidence="11">
    <location>
        <position position="130"/>
    </location>
</feature>
<dbReference type="GO" id="GO:0019367">
    <property type="term" value="P:fatty acid elongation, saturated fatty acid"/>
    <property type="evidence" value="ECO:0007669"/>
    <property type="project" value="TreeGrafter"/>
</dbReference>
<evidence type="ECO:0000313" key="12">
    <source>
        <dbReference type="Proteomes" id="UP000728032"/>
    </source>
</evidence>
<evidence type="ECO:0000256" key="1">
    <source>
        <dbReference type="ARBA" id="ARBA00004141"/>
    </source>
</evidence>
<keyword evidence="12" id="KW-1185">Reference proteome</keyword>
<keyword evidence="8 10" id="KW-0472">Membrane</keyword>
<evidence type="ECO:0000256" key="5">
    <source>
        <dbReference type="ARBA" id="ARBA00022832"/>
    </source>
</evidence>
<dbReference type="PANTHER" id="PTHR11157:SF17">
    <property type="entry name" value="ELONGATION OF VERY LONG CHAIN FATTY ACIDS PROTEIN 6"/>
    <property type="match status" value="1"/>
</dbReference>
<keyword evidence="7 10" id="KW-0443">Lipid metabolism</keyword>
<keyword evidence="4 10" id="KW-0812">Transmembrane</keyword>
<feature type="transmembrane region" description="Helical" evidence="10">
    <location>
        <begin position="103"/>
        <end position="120"/>
    </location>
</feature>
<evidence type="ECO:0000256" key="8">
    <source>
        <dbReference type="ARBA" id="ARBA00023136"/>
    </source>
</evidence>
<dbReference type="GO" id="GO:0042761">
    <property type="term" value="P:very long-chain fatty acid biosynthetic process"/>
    <property type="evidence" value="ECO:0007669"/>
    <property type="project" value="TreeGrafter"/>
</dbReference>
<keyword evidence="5 10" id="KW-0276">Fatty acid metabolism</keyword>
<reference evidence="11" key="1">
    <citation type="submission" date="2020-11" db="EMBL/GenBank/DDBJ databases">
        <authorList>
            <person name="Tran Van P."/>
        </authorList>
    </citation>
    <scope>NUCLEOTIDE SEQUENCE</scope>
</reference>
<comment type="catalytic activity">
    <reaction evidence="10">
        <text>a very-long-chain acyl-CoA + malonyl-CoA + H(+) = a very-long-chain 3-oxoacyl-CoA + CO2 + CoA</text>
        <dbReference type="Rhea" id="RHEA:32727"/>
        <dbReference type="ChEBI" id="CHEBI:15378"/>
        <dbReference type="ChEBI" id="CHEBI:16526"/>
        <dbReference type="ChEBI" id="CHEBI:57287"/>
        <dbReference type="ChEBI" id="CHEBI:57384"/>
        <dbReference type="ChEBI" id="CHEBI:90725"/>
        <dbReference type="ChEBI" id="CHEBI:90736"/>
        <dbReference type="EC" id="2.3.1.199"/>
    </reaction>
</comment>
<proteinExistence type="inferred from homology"/>
<dbReference type="GO" id="GO:0009922">
    <property type="term" value="F:fatty acid elongase activity"/>
    <property type="evidence" value="ECO:0007669"/>
    <property type="project" value="UniProtKB-EC"/>
</dbReference>
<evidence type="ECO:0000256" key="7">
    <source>
        <dbReference type="ARBA" id="ARBA00023098"/>
    </source>
</evidence>
<sequence>MAKDIRYNYYNIIEYNPNKWSKNWTEFSGFSYIPGVTEWENWLFDKLNADSLHDTKGFTASFCQSDYYKDSRLNWWYLLFVWSKVIELIDTLFILLRNGKLLTLHWVHHVLTLCYSWYVFGDVPATARWM</sequence>
<evidence type="ECO:0000256" key="10">
    <source>
        <dbReference type="RuleBase" id="RU361115"/>
    </source>
</evidence>
<name>A0A7R9MH92_9ACAR</name>